<dbReference type="RefSeq" id="WP_206582389.1">
    <property type="nucleotide sequence ID" value="NZ_JAFJZZ010000003.1"/>
</dbReference>
<protein>
    <submittedName>
        <fullName evidence="2">Uncharacterized protein</fullName>
    </submittedName>
</protein>
<evidence type="ECO:0000256" key="1">
    <source>
        <dbReference type="SAM" id="Phobius"/>
    </source>
</evidence>
<keyword evidence="3" id="KW-1185">Reference proteome</keyword>
<evidence type="ECO:0000313" key="2">
    <source>
        <dbReference type="EMBL" id="MBN7773557.1"/>
    </source>
</evidence>
<organism evidence="2 3">
    <name type="scientific">Clostridium aminobutyricum</name>
    <dbReference type="NCBI Taxonomy" id="33953"/>
    <lineage>
        <taxon>Bacteria</taxon>
        <taxon>Bacillati</taxon>
        <taxon>Bacillota</taxon>
        <taxon>Clostridia</taxon>
        <taxon>Eubacteriales</taxon>
        <taxon>Clostridiaceae</taxon>
        <taxon>Clostridium</taxon>
    </lineage>
</organism>
<evidence type="ECO:0000313" key="3">
    <source>
        <dbReference type="Proteomes" id="UP000664545"/>
    </source>
</evidence>
<keyword evidence="1" id="KW-1133">Transmembrane helix</keyword>
<feature type="transmembrane region" description="Helical" evidence="1">
    <location>
        <begin position="90"/>
        <end position="111"/>
    </location>
</feature>
<dbReference type="Proteomes" id="UP000664545">
    <property type="component" value="Unassembled WGS sequence"/>
</dbReference>
<keyword evidence="1" id="KW-0812">Transmembrane</keyword>
<feature type="transmembrane region" description="Helical" evidence="1">
    <location>
        <begin position="34"/>
        <end position="55"/>
    </location>
</feature>
<keyword evidence="1" id="KW-0472">Membrane</keyword>
<gene>
    <name evidence="2" type="ORF">JYB65_09305</name>
</gene>
<comment type="caution">
    <text evidence="2">The sequence shown here is derived from an EMBL/GenBank/DDBJ whole genome shotgun (WGS) entry which is preliminary data.</text>
</comment>
<feature type="transmembrane region" description="Helical" evidence="1">
    <location>
        <begin position="61"/>
        <end position="78"/>
    </location>
</feature>
<name>A0A939D9I8_CLOAM</name>
<dbReference type="AlphaFoldDB" id="A0A939D9I8"/>
<reference evidence="2" key="1">
    <citation type="submission" date="2021-02" db="EMBL/GenBank/DDBJ databases">
        <title>Abyssanaerobacter marinus gen.nov., sp., nov, anaerobic bacterium isolated from the Onnuri vent field of Indian Ocean and suggestion of Mogibacteriaceae fam. nov., and proposal of reclassification of ambiguous this family's genus member.</title>
        <authorList>
            <person name="Kim Y.J."/>
            <person name="Yang J.-A."/>
        </authorList>
    </citation>
    <scope>NUCLEOTIDE SEQUENCE</scope>
    <source>
        <strain evidence="2">DSM 2634</strain>
    </source>
</reference>
<dbReference type="EMBL" id="JAFJZZ010000003">
    <property type="protein sequence ID" value="MBN7773557.1"/>
    <property type="molecule type" value="Genomic_DNA"/>
</dbReference>
<proteinExistence type="predicted"/>
<accession>A0A939D9I8</accession>
<sequence>MKKKEQGNNTSLYGIVDERTKAVVYQGDAYTGRFMLFAILFDVFIRGLELNISFIDSNWDLMLIVLIGGFISTAYQIKSKVIFNRPFSRSFLFLIAIIGISTLIAFIINFFF</sequence>